<dbReference type="InterPro" id="IPR005135">
    <property type="entry name" value="Endo/exonuclease/phosphatase"/>
</dbReference>
<dbReference type="CDD" id="cd10283">
    <property type="entry name" value="MnuA_DNase1-like"/>
    <property type="match status" value="1"/>
</dbReference>
<dbReference type="EMBL" id="JBHSHD010000006">
    <property type="protein sequence ID" value="MFC4819901.1"/>
    <property type="molecule type" value="Genomic_DNA"/>
</dbReference>
<gene>
    <name evidence="8" type="ORF">ACFO6Q_06180</name>
</gene>
<dbReference type="InterPro" id="IPR036691">
    <property type="entry name" value="Endo/exonu/phosph_ase_sf"/>
</dbReference>
<dbReference type="PANTHER" id="PTHR42834:SF1">
    <property type="entry name" value="ENDONUCLEASE_EXONUCLEASE_PHOSPHATASE FAMILY PROTEIN (AFU_ORTHOLOGUE AFUA_3G09210)"/>
    <property type="match status" value="1"/>
</dbReference>
<feature type="domain" description="Endonuclease/exonuclease/phosphatase" evidence="7">
    <location>
        <begin position="797"/>
        <end position="1075"/>
    </location>
</feature>
<keyword evidence="8" id="KW-0255">Endonuclease</keyword>
<dbReference type="RefSeq" id="WP_380019708.1">
    <property type="nucleotide sequence ID" value="NZ_JBHSHD010000006.1"/>
</dbReference>
<dbReference type="InterPro" id="IPR013783">
    <property type="entry name" value="Ig-like_fold"/>
</dbReference>
<evidence type="ECO:0000313" key="8">
    <source>
        <dbReference type="EMBL" id="MFC4819901.1"/>
    </source>
</evidence>
<dbReference type="Proteomes" id="UP001595886">
    <property type="component" value="Unassembled WGS sequence"/>
</dbReference>
<dbReference type="PANTHER" id="PTHR42834">
    <property type="entry name" value="ENDONUCLEASE/EXONUCLEASE/PHOSPHATASE FAMILY PROTEIN (AFU_ORTHOLOGUE AFUA_3G09210)"/>
    <property type="match status" value="1"/>
</dbReference>
<name>A0ABV9QST2_9GAMM</name>
<evidence type="ECO:0000259" key="6">
    <source>
        <dbReference type="Pfam" id="PF03160"/>
    </source>
</evidence>
<dbReference type="NCBIfam" id="NF033681">
    <property type="entry name" value="ExeM_NucH_DNase"/>
    <property type="match status" value="1"/>
</dbReference>
<dbReference type="CDD" id="cd04486">
    <property type="entry name" value="YhcR_OBF_like"/>
    <property type="match status" value="1"/>
</dbReference>
<dbReference type="NCBIfam" id="TIGR01451">
    <property type="entry name" value="B_ant_repeat"/>
    <property type="match status" value="1"/>
</dbReference>
<dbReference type="InterPro" id="IPR003644">
    <property type="entry name" value="Calx_beta"/>
</dbReference>
<evidence type="ECO:0000313" key="9">
    <source>
        <dbReference type="Proteomes" id="UP001595886"/>
    </source>
</evidence>
<feature type="domain" description="DUF11" evidence="5">
    <location>
        <begin position="1334"/>
        <end position="1455"/>
    </location>
</feature>
<feature type="domain" description="DUF11" evidence="5">
    <location>
        <begin position="1091"/>
        <end position="1213"/>
    </location>
</feature>
<keyword evidence="8" id="KW-0378">Hydrolase</keyword>
<feature type="domain" description="Calx-beta" evidence="6">
    <location>
        <begin position="245"/>
        <end position="328"/>
    </location>
</feature>
<sequence>MGFLIAPPAFAQVSMTALDVPYTQNFDALPASGSTTWTNNSTLPGWFHARSGSGTTIVADTGVSNSGNLYSFGASGDGDRALGSIGSGNAAAGDFYWGVRLQNHTGGTITSLDVTYTGEQWRNGGATGTAAQQTLAFSYLVGTPTVSGSLAEFTSPGSAVAALDFVSPITTATAGALNGNLAANRSVRTATISGLNIPDGAEVMLRWADPNHTGNDHGLSVDDFSVTPHGDSAQPALSIDDVAQVEGNSGTSVFRFTVSLSEPAAAGGVTFDIATADSGATAPSDYVARALTAQTIPAGSSSYTFDVTVNGDTQPEADEAFSVNLFNVVGARVEVGTGIGTILNDDGGTLLSVDDVSHVEADSGTTTYTFTVSLSEPAPSGGVTFDIATADGTATVPSDYVARALTGQTIAAGSSSYTFDVTVNGDTSPEPDETFFVRVTNLVGAIAGDAEGRGTIVNDDIQNGERIHDVQGNGANSPMIGATVSVEGVVTATYQGTNLAGFFLQEEDADADADPATSEAIFVYCSACPVTVSEGQRVRAAGSVSEYFGMTQITASTPASVTVTDAGNHLSEVTPAPIALPIVGDVNAFYEAREGMLVTYTDTLLVSEYFQLARFGQVILYPGQRPRQFTETSAPSSSGYSAHLADLARRRVILDDTNNVDNWPLTLPEGSQYMYHPHANGGFSAGTQGADFFRGGDQVANLTGVLHWSFAGASGTDAWRIRPTVARPATFTAANPRPASAPTVGGAIKAVGLNVLNYFTTIDTTASTSSGPCGPSGGMDCRGADSAAELARQRERTSIVVCGLNPDVAGLMEIENDAAQNAIIDLVAAINTRCGGAHPYARVNTGGAIGTDAIRVALIYRSGVLSPVGSPLVDTNAINNRPPLAQTFEVVDAANPALGERFTAIANHLKSKSCSGAGGADADAGDGQSCYASRRTQQATRLLSWINSTVIPAAGDSDVLLLGDFNSNAKETPIATLAAGGYEDLLASRTPGEYSYLFDGQLGHLDYVFASASLGSKVVGVAPWHVNADEVPVFDYNDDVKDAGEAAYEEEPNGSAMTPPRNLYEPGTPFRASDHDPVLVGLFATGGSGSDLSVSIVDSPDPVVAGANLTYAITLANAGPTAASAATLTDTLPAGTSFVSLASAGGWSCTTPAVGASGTVSCSNASFAPGNAGFTLVVKVAADVAGGTQIANTVSAASSTSDPNPANDSATATTTVQAAPQGQLTIKPTAHDFGELTVGTGSAPVVVTLANSGGATLQVTALTAPTAPFARSGGSCAATAPITLGAGANCTLTYTFSPTAAGAASQTLTVTADAPGSGTITLSGTGTDAVAQADIAVAITDGREYARVGDTLDAVITVSNIAGKATATVQVHDALPAELADGSWTCTPSGGASCAGGNGDELVDSATLPPGAQAVYTYSATVQGGAGEVIVHTATATVGGGTVDPNPANNSASDTPATVIVIFRDGFDDAAATQKLDGHADADGFVSAQLQVEAALLDRLGPMPVVVARGDAAGGQVLAVELARFGAQAVLRLTLHDAHGRPLRSAWRTVELAATPLDLAWQPAAAGHEDGYVRLAAGAVSLDVTERSEPARLLRLRITQLDGTPWLTLLPQ</sequence>
<dbReference type="Pfam" id="PF01345">
    <property type="entry name" value="DUF11"/>
    <property type="match status" value="2"/>
</dbReference>
<keyword evidence="9" id="KW-1185">Reference proteome</keyword>
<dbReference type="NCBIfam" id="NF012200">
    <property type="entry name" value="choice_anch_D"/>
    <property type="match status" value="1"/>
</dbReference>
<accession>A0ABV9QST2</accession>
<dbReference type="GO" id="GO:0004519">
    <property type="term" value="F:endonuclease activity"/>
    <property type="evidence" value="ECO:0007669"/>
    <property type="project" value="UniProtKB-KW"/>
</dbReference>
<dbReference type="SUPFAM" id="SSF56219">
    <property type="entry name" value="DNase I-like"/>
    <property type="match status" value="1"/>
</dbReference>
<protein>
    <submittedName>
        <fullName evidence="8">ExeM/NucH family extracellular endonuclease</fullName>
    </submittedName>
</protein>
<dbReference type="Pfam" id="PF03372">
    <property type="entry name" value="Exo_endo_phos"/>
    <property type="match status" value="1"/>
</dbReference>
<reference evidence="9" key="1">
    <citation type="journal article" date="2019" name="Int. J. Syst. Evol. Microbiol.">
        <title>The Global Catalogue of Microorganisms (GCM) 10K type strain sequencing project: providing services to taxonomists for standard genome sequencing and annotation.</title>
        <authorList>
            <consortium name="The Broad Institute Genomics Platform"/>
            <consortium name="The Broad Institute Genome Sequencing Center for Infectious Disease"/>
            <person name="Wu L."/>
            <person name="Ma J."/>
        </authorList>
    </citation>
    <scope>NUCLEOTIDE SEQUENCE [LARGE SCALE GENOMIC DNA]</scope>
    <source>
        <strain evidence="9">CCUG 30340</strain>
    </source>
</reference>
<dbReference type="Gene3D" id="2.60.40.2030">
    <property type="match status" value="2"/>
</dbReference>
<comment type="caution">
    <text evidence="8">The sequence shown here is derived from an EMBL/GenBank/DDBJ whole genome shotgun (WGS) entry which is preliminary data.</text>
</comment>
<dbReference type="InterPro" id="IPR047589">
    <property type="entry name" value="DUF11_rpt"/>
</dbReference>
<dbReference type="Gene3D" id="3.60.10.10">
    <property type="entry name" value="Endonuclease/exonuclease/phosphatase"/>
    <property type="match status" value="1"/>
</dbReference>
<dbReference type="Pfam" id="PF03160">
    <property type="entry name" value="Calx-beta"/>
    <property type="match status" value="2"/>
</dbReference>
<proteinExistence type="predicted"/>
<feature type="compositionally biased region" description="Polar residues" evidence="4">
    <location>
        <begin position="1195"/>
        <end position="1209"/>
    </location>
</feature>
<keyword evidence="8" id="KW-0540">Nuclease</keyword>
<evidence type="ECO:0000256" key="3">
    <source>
        <dbReference type="ARBA" id="ARBA00022837"/>
    </source>
</evidence>
<organism evidence="8 9">
    <name type="scientific">Dokdonella ginsengisoli</name>
    <dbReference type="NCBI Taxonomy" id="363846"/>
    <lineage>
        <taxon>Bacteria</taxon>
        <taxon>Pseudomonadati</taxon>
        <taxon>Pseudomonadota</taxon>
        <taxon>Gammaproteobacteria</taxon>
        <taxon>Lysobacterales</taxon>
        <taxon>Rhodanobacteraceae</taxon>
        <taxon>Dokdonella</taxon>
    </lineage>
</organism>
<dbReference type="Gene3D" id="2.60.40.10">
    <property type="entry name" value="Immunoglobulins"/>
    <property type="match status" value="2"/>
</dbReference>
<dbReference type="SUPFAM" id="SSF141072">
    <property type="entry name" value="CalX-like"/>
    <property type="match status" value="2"/>
</dbReference>
<dbReference type="InterPro" id="IPR047971">
    <property type="entry name" value="ExeM-like"/>
</dbReference>
<evidence type="ECO:0000256" key="4">
    <source>
        <dbReference type="SAM" id="MobiDB-lite"/>
    </source>
</evidence>
<feature type="region of interest" description="Disordered" evidence="4">
    <location>
        <begin position="1195"/>
        <end position="1217"/>
    </location>
</feature>
<keyword evidence="2" id="KW-0677">Repeat</keyword>
<evidence type="ECO:0000259" key="7">
    <source>
        <dbReference type="Pfam" id="PF03372"/>
    </source>
</evidence>
<dbReference type="InterPro" id="IPR038081">
    <property type="entry name" value="CalX-like_sf"/>
</dbReference>
<dbReference type="InterPro" id="IPR001434">
    <property type="entry name" value="OmcB-like_DUF11"/>
</dbReference>
<keyword evidence="1" id="KW-0732">Signal</keyword>
<evidence type="ECO:0000259" key="5">
    <source>
        <dbReference type="Pfam" id="PF01345"/>
    </source>
</evidence>
<feature type="domain" description="Calx-beta" evidence="6">
    <location>
        <begin position="359"/>
        <end position="442"/>
    </location>
</feature>
<evidence type="ECO:0000256" key="2">
    <source>
        <dbReference type="ARBA" id="ARBA00022737"/>
    </source>
</evidence>
<evidence type="ECO:0000256" key="1">
    <source>
        <dbReference type="ARBA" id="ARBA00022729"/>
    </source>
</evidence>
<keyword evidence="3" id="KW-0106">Calcium</keyword>